<feature type="region of interest" description="Disordered" evidence="1">
    <location>
        <begin position="226"/>
        <end position="304"/>
    </location>
</feature>
<dbReference type="InterPro" id="IPR049802">
    <property type="entry name" value="RhsC-like_FIX"/>
</dbReference>
<evidence type="ECO:0000313" key="3">
    <source>
        <dbReference type="Proteomes" id="UP000468717"/>
    </source>
</evidence>
<dbReference type="AlphaFoldDB" id="A0A6I1I802"/>
<feature type="region of interest" description="Disordered" evidence="1">
    <location>
        <begin position="545"/>
        <end position="586"/>
    </location>
</feature>
<dbReference type="EMBL" id="WFLI01000011">
    <property type="protein sequence ID" value="KAB8064616.1"/>
    <property type="molecule type" value="Genomic_DNA"/>
</dbReference>
<organism evidence="2 3">
    <name type="scientific">Janthinobacterium violaceinigrum</name>
    <dbReference type="NCBI Taxonomy" id="2654252"/>
    <lineage>
        <taxon>Bacteria</taxon>
        <taxon>Pseudomonadati</taxon>
        <taxon>Pseudomonadota</taxon>
        <taxon>Betaproteobacteria</taxon>
        <taxon>Burkholderiales</taxon>
        <taxon>Oxalobacteraceae</taxon>
        <taxon>Janthinobacterium</taxon>
    </lineage>
</organism>
<accession>A0A6I1I802</accession>
<sequence length="586" mass="64153">MSQNFVDEIVEFFKDLILGDFEDDQGKAAMIVGGAISLIPVVDQVMDVRDVSGMIYRVGRKGVSRATRDDWVDMALAAFGCIPEVGSLFKTIIKPLRKYRKEAGAAVAGGNVMIEAMLGKSKGAAIKFLKTFQWAQNTQLAISTAMSALDNCVELLGYLSTSHWWLPSDLQHLARDMKPQVEAVRGPLKAGIAQGAKALQDLIEDMLGEDALWAAKKIAVAAGTGANTAARHNHKPGNTHPHSANAQFKSPTINTDKKTKGVDAKAKNKERDSPGKGKEHKPVDDSHRQSSDGGTAPVKNTSRPIRELLSEIKFGPRGLVGEHMADYYHMDHVLKKAGAWPHGNIHGKWRSEYPRIVGPDSKHKRPTELVPEDLAKVTLSGVDTIWQTDGPTFHFIEAKFSESVYSLHARLKKNTAKGTIPPPPASSNDRQLMLWTLLGEPKKGTQMGREWLGNSVDSPSMLAPGNLKNRWIYLMLGTTALSNPFVTERQPNGKLKLTAAPGIVDHLEATLELLASGDHYNIKIHDKHKKTHGISDTFDHTEIDRIEKSRIGAKKISSKKGTGQQKSQEKKNNPSKSASKSKPGNK</sequence>
<reference evidence="2 3" key="1">
    <citation type="submission" date="2019-10" db="EMBL/GenBank/DDBJ databases">
        <title>Three novel species isolated from a subtropical stream in China.</title>
        <authorList>
            <person name="Lu H."/>
        </authorList>
    </citation>
    <scope>NUCLEOTIDE SEQUENCE [LARGE SCALE GENOMIC DNA]</scope>
    <source>
        <strain evidence="2 3">FT13W</strain>
    </source>
</reference>
<dbReference type="CDD" id="cd20746">
    <property type="entry name" value="FIX_Ntox15_NUC_DUF4112_RhsA-like"/>
    <property type="match status" value="1"/>
</dbReference>
<dbReference type="Proteomes" id="UP000468717">
    <property type="component" value="Unassembled WGS sequence"/>
</dbReference>
<gene>
    <name evidence="2" type="ORF">GCN75_11645</name>
</gene>
<feature type="compositionally biased region" description="Polar residues" evidence="1">
    <location>
        <begin position="240"/>
        <end position="254"/>
    </location>
</feature>
<proteinExistence type="predicted"/>
<dbReference type="RefSeq" id="WP_152282662.1">
    <property type="nucleotide sequence ID" value="NZ_WFLI01000011.1"/>
</dbReference>
<protein>
    <submittedName>
        <fullName evidence="2">Uncharacterized protein</fullName>
    </submittedName>
</protein>
<feature type="compositionally biased region" description="Basic and acidic residues" evidence="1">
    <location>
        <begin position="255"/>
        <end position="290"/>
    </location>
</feature>
<comment type="caution">
    <text evidence="2">The sequence shown here is derived from an EMBL/GenBank/DDBJ whole genome shotgun (WGS) entry which is preliminary data.</text>
</comment>
<keyword evidence="3" id="KW-1185">Reference proteome</keyword>
<feature type="compositionally biased region" description="Low complexity" evidence="1">
    <location>
        <begin position="574"/>
        <end position="586"/>
    </location>
</feature>
<evidence type="ECO:0000256" key="1">
    <source>
        <dbReference type="SAM" id="MobiDB-lite"/>
    </source>
</evidence>
<name>A0A6I1I802_9BURK</name>
<evidence type="ECO:0000313" key="2">
    <source>
        <dbReference type="EMBL" id="KAB8064616.1"/>
    </source>
</evidence>